<dbReference type="Gene3D" id="3.90.1150.10">
    <property type="entry name" value="Aspartate Aminotransferase, domain 1"/>
    <property type="match status" value="1"/>
</dbReference>
<proteinExistence type="inferred from homology"/>
<dbReference type="Proteomes" id="UP000249754">
    <property type="component" value="Unassembled WGS sequence"/>
</dbReference>
<dbReference type="PANTHER" id="PTHR43552:SF1">
    <property type="entry name" value="DIAMINOBUTYRATE--2-OXOGLUTARATE AMINOTRANSFERASE"/>
    <property type="match status" value="1"/>
</dbReference>
<dbReference type="InterPro" id="IPR015421">
    <property type="entry name" value="PyrdxlP-dep_Trfase_major"/>
</dbReference>
<keyword evidence="3" id="KW-0032">Aminotransferase</keyword>
<dbReference type="NCBIfam" id="TIGR00709">
    <property type="entry name" value="dat"/>
    <property type="match status" value="1"/>
</dbReference>
<evidence type="ECO:0000256" key="6">
    <source>
        <dbReference type="RuleBase" id="RU003560"/>
    </source>
</evidence>
<evidence type="ECO:0000313" key="7">
    <source>
        <dbReference type="EMBL" id="RAJ26902.1"/>
    </source>
</evidence>
<dbReference type="GO" id="GO:0008483">
    <property type="term" value="F:transaminase activity"/>
    <property type="evidence" value="ECO:0007669"/>
    <property type="project" value="UniProtKB-KW"/>
</dbReference>
<dbReference type="AlphaFoldDB" id="A0A327SES9"/>
<dbReference type="RefSeq" id="WP_111635126.1">
    <property type="nucleotide sequence ID" value="NZ_QLLR01000022.1"/>
</dbReference>
<reference evidence="7 8" key="1">
    <citation type="submission" date="2018-06" db="EMBL/GenBank/DDBJ databases">
        <title>Genomic Encyclopedia of Archaeal and Bacterial Type Strains, Phase II (KMG-II): from individual species to whole genera.</title>
        <authorList>
            <person name="Goeker M."/>
        </authorList>
    </citation>
    <scope>NUCLEOTIDE SEQUENCE [LARGE SCALE GENOMIC DNA]</scope>
    <source>
        <strain evidence="7 8">DSM 14825</strain>
    </source>
</reference>
<comment type="cofactor">
    <cofactor evidence="1">
        <name>pyridoxal 5'-phosphate</name>
        <dbReference type="ChEBI" id="CHEBI:597326"/>
    </cofactor>
</comment>
<dbReference type="Gene3D" id="3.40.640.10">
    <property type="entry name" value="Type I PLP-dependent aspartate aminotransferase-like (Major domain)"/>
    <property type="match status" value="1"/>
</dbReference>
<comment type="caution">
    <text evidence="7">The sequence shown here is derived from an EMBL/GenBank/DDBJ whole genome shotgun (WGS) entry which is preliminary data.</text>
</comment>
<gene>
    <name evidence="7" type="ORF">LY11_03728</name>
</gene>
<dbReference type="InterPro" id="IPR004637">
    <property type="entry name" value="Dat"/>
</dbReference>
<keyword evidence="5 6" id="KW-0663">Pyridoxal phosphate</keyword>
<dbReference type="PANTHER" id="PTHR43552">
    <property type="entry name" value="DIAMINOBUTYRATE--2-OXOGLUTARATE AMINOTRANSFERASE"/>
    <property type="match status" value="1"/>
</dbReference>
<dbReference type="CDD" id="cd00610">
    <property type="entry name" value="OAT_like"/>
    <property type="match status" value="1"/>
</dbReference>
<evidence type="ECO:0000256" key="3">
    <source>
        <dbReference type="ARBA" id="ARBA00022576"/>
    </source>
</evidence>
<accession>A0A327SES9</accession>
<dbReference type="FunFam" id="3.40.640.10:FF:000004">
    <property type="entry name" value="Acetylornithine aminotransferase"/>
    <property type="match status" value="1"/>
</dbReference>
<evidence type="ECO:0000313" key="8">
    <source>
        <dbReference type="Proteomes" id="UP000249754"/>
    </source>
</evidence>
<protein>
    <submittedName>
        <fullName evidence="7">Diaminobutyrate-2-oxoglutarate transaminase</fullName>
    </submittedName>
</protein>
<dbReference type="PROSITE" id="PS00600">
    <property type="entry name" value="AA_TRANSFER_CLASS_3"/>
    <property type="match status" value="1"/>
</dbReference>
<organism evidence="7 8">
    <name type="scientific">Pedobacter cryoconitis</name>
    <dbReference type="NCBI Taxonomy" id="188932"/>
    <lineage>
        <taxon>Bacteria</taxon>
        <taxon>Pseudomonadati</taxon>
        <taxon>Bacteroidota</taxon>
        <taxon>Sphingobacteriia</taxon>
        <taxon>Sphingobacteriales</taxon>
        <taxon>Sphingobacteriaceae</taxon>
        <taxon>Pedobacter</taxon>
    </lineage>
</organism>
<dbReference type="InterPro" id="IPR015422">
    <property type="entry name" value="PyrdxlP-dep_Trfase_small"/>
</dbReference>
<dbReference type="PIRSF" id="PIRSF000521">
    <property type="entry name" value="Transaminase_4ab_Lys_Orn"/>
    <property type="match status" value="1"/>
</dbReference>
<dbReference type="Pfam" id="PF00202">
    <property type="entry name" value="Aminotran_3"/>
    <property type="match status" value="1"/>
</dbReference>
<comment type="similarity">
    <text evidence="2 6">Belongs to the class-III pyridoxal-phosphate-dependent aminotransferase family.</text>
</comment>
<keyword evidence="4" id="KW-0808">Transferase</keyword>
<evidence type="ECO:0000256" key="2">
    <source>
        <dbReference type="ARBA" id="ARBA00008954"/>
    </source>
</evidence>
<dbReference type="EMBL" id="QLLR01000022">
    <property type="protein sequence ID" value="RAJ26902.1"/>
    <property type="molecule type" value="Genomic_DNA"/>
</dbReference>
<evidence type="ECO:0000256" key="1">
    <source>
        <dbReference type="ARBA" id="ARBA00001933"/>
    </source>
</evidence>
<evidence type="ECO:0000256" key="4">
    <source>
        <dbReference type="ARBA" id="ARBA00022679"/>
    </source>
</evidence>
<evidence type="ECO:0000256" key="5">
    <source>
        <dbReference type="ARBA" id="ARBA00022898"/>
    </source>
</evidence>
<dbReference type="InterPro" id="IPR005814">
    <property type="entry name" value="Aminotrans_3"/>
</dbReference>
<dbReference type="OrthoDB" id="730777at2"/>
<dbReference type="InterPro" id="IPR049704">
    <property type="entry name" value="Aminotrans_3_PPA_site"/>
</dbReference>
<dbReference type="InterPro" id="IPR015424">
    <property type="entry name" value="PyrdxlP-dep_Trfase"/>
</dbReference>
<sequence length="467" mass="51492">MSKFTEFHLSENARMLSSTIPGEKSKVLLDFQRAHEGSIVSYPIEMPIAISHAKGAIIEDVDGNRFIDFFSGAGVLNVGHSNPYVLEYVKEQQEKLVHALDFPTENRMQLVKKILKQIPAEIRDEYKVSFCGPTGSDAVEAAIKLAKHFTGRGGVFAFQGSYHGMTSGALSATSNVKLRSRLHSMVPDITFIPYSYCYRCPFDNNKKSCTFNCADYFASLLENPHSGYDKPAAIILEPIQGEGGSIVPKDGFLERIVEISHKHGIVVIFDEVQSGFFRTGDFWAFQKDNAFPDIITMSKGLGGIGFPISAIIYNKAIESWGPGDHIGTFRGNQVSIAAGNGAFDFIEEYGVTDHVKDMGEYLLTKLHALSEVFSGIGEVRGRGLMIGIEYVTDRVSKTPDPAIVKKIRAQCVKNGLLFEIGGHYNNVIRFLPSLIINRTIIDNAMAIFEMANTEVLAESTLPEINPN</sequence>
<name>A0A327SES9_9SPHI</name>
<dbReference type="SUPFAM" id="SSF53383">
    <property type="entry name" value="PLP-dependent transferases"/>
    <property type="match status" value="1"/>
</dbReference>
<dbReference type="GO" id="GO:0030170">
    <property type="term" value="F:pyridoxal phosphate binding"/>
    <property type="evidence" value="ECO:0007669"/>
    <property type="project" value="InterPro"/>
</dbReference>